<dbReference type="PANTHER" id="PTHR45887:SF1">
    <property type="entry name" value="TRANSLATION INITIATION FACTOR EIF-2B SUBUNIT EPSILON"/>
    <property type="match status" value="1"/>
</dbReference>
<dbReference type="InterPro" id="IPR016024">
    <property type="entry name" value="ARM-type_fold"/>
</dbReference>
<dbReference type="InterPro" id="IPR051956">
    <property type="entry name" value="eIF2B_epsilon"/>
</dbReference>
<organism evidence="2 3">
    <name type="scientific">Goodea atripinnis</name>
    <dbReference type="NCBI Taxonomy" id="208336"/>
    <lineage>
        <taxon>Eukaryota</taxon>
        <taxon>Metazoa</taxon>
        <taxon>Chordata</taxon>
        <taxon>Craniata</taxon>
        <taxon>Vertebrata</taxon>
        <taxon>Euteleostomi</taxon>
        <taxon>Actinopterygii</taxon>
        <taxon>Neopterygii</taxon>
        <taxon>Teleostei</taxon>
        <taxon>Neoteleostei</taxon>
        <taxon>Acanthomorphata</taxon>
        <taxon>Ovalentaria</taxon>
        <taxon>Atherinomorphae</taxon>
        <taxon>Cyprinodontiformes</taxon>
        <taxon>Goodeidae</taxon>
        <taxon>Goodea</taxon>
    </lineage>
</organism>
<dbReference type="PANTHER" id="PTHR45887">
    <property type="entry name" value="TRANSLATION INITIATION FACTOR EIF-2B SUBUNIT EPSILON"/>
    <property type="match status" value="1"/>
</dbReference>
<protein>
    <submittedName>
        <fullName evidence="2">Translation initiation factor eIF-2B subunit epsilon</fullName>
    </submittedName>
</protein>
<name>A0ABV0PTX6_9TELE</name>
<dbReference type="GO" id="GO:0003743">
    <property type="term" value="F:translation initiation factor activity"/>
    <property type="evidence" value="ECO:0007669"/>
    <property type="project" value="UniProtKB-KW"/>
</dbReference>
<reference evidence="2 3" key="1">
    <citation type="submission" date="2021-06" db="EMBL/GenBank/DDBJ databases">
        <authorList>
            <person name="Palmer J.M."/>
        </authorList>
    </citation>
    <scope>NUCLEOTIDE SEQUENCE [LARGE SCALE GENOMIC DNA]</scope>
    <source>
        <strain evidence="2 3">GA_2019</strain>
        <tissue evidence="2">Muscle</tissue>
    </source>
</reference>
<dbReference type="PROSITE" id="PS51363">
    <property type="entry name" value="W2"/>
    <property type="match status" value="1"/>
</dbReference>
<dbReference type="EMBL" id="JAHRIO010088564">
    <property type="protein sequence ID" value="MEQ2186977.1"/>
    <property type="molecule type" value="Genomic_DNA"/>
</dbReference>
<feature type="domain" description="W2" evidence="1">
    <location>
        <begin position="1"/>
        <end position="96"/>
    </location>
</feature>
<evidence type="ECO:0000313" key="3">
    <source>
        <dbReference type="Proteomes" id="UP001476798"/>
    </source>
</evidence>
<keyword evidence="3" id="KW-1185">Reference proteome</keyword>
<evidence type="ECO:0000313" key="2">
    <source>
        <dbReference type="EMBL" id="MEQ2186977.1"/>
    </source>
</evidence>
<dbReference type="Proteomes" id="UP001476798">
    <property type="component" value="Unassembled WGS sequence"/>
</dbReference>
<feature type="non-terminal residue" evidence="2">
    <location>
        <position position="1"/>
    </location>
</feature>
<keyword evidence="2" id="KW-0396">Initiation factor</keyword>
<dbReference type="Pfam" id="PF02020">
    <property type="entry name" value="W2"/>
    <property type="match status" value="1"/>
</dbReference>
<gene>
    <name evidence="2" type="primary">EIF2B5_2</name>
    <name evidence="2" type="ORF">GOODEAATRI_034350</name>
</gene>
<evidence type="ECO:0000259" key="1">
    <source>
        <dbReference type="PROSITE" id="PS51363"/>
    </source>
</evidence>
<dbReference type="SUPFAM" id="SSF48371">
    <property type="entry name" value="ARM repeat"/>
    <property type="match status" value="1"/>
</dbReference>
<dbReference type="InterPro" id="IPR003307">
    <property type="entry name" value="W2_domain"/>
</dbReference>
<accession>A0ABV0PTX6</accession>
<proteinExistence type="predicted"/>
<comment type="caution">
    <text evidence="2">The sequence shown here is derived from an EMBL/GenBank/DDBJ whole genome shotgun (WGS) entry which is preliminary data.</text>
</comment>
<dbReference type="SMART" id="SM00515">
    <property type="entry name" value="eIF5C"/>
    <property type="match status" value="1"/>
</dbReference>
<sequence>LLKKWAPVFKNYVKRAQDHLDCLAAFEEHFLEQENHWAAMVKVLMNMYELEILEEEMILRWFSQGATTDKSRQLRKNQGVSTMRGTLRSLHINNYE</sequence>
<dbReference type="Gene3D" id="1.25.40.180">
    <property type="match status" value="1"/>
</dbReference>
<keyword evidence="2" id="KW-0648">Protein biosynthesis</keyword>